<feature type="domain" description="RRN6 K-rich C-terminal" evidence="3">
    <location>
        <begin position="888"/>
        <end position="1016"/>
    </location>
</feature>
<dbReference type="Pfam" id="PF10214">
    <property type="entry name" value="Rrn6_beta-prop"/>
    <property type="match status" value="1"/>
</dbReference>
<name>A0A2S4L6N1_9HYPO</name>
<dbReference type="GO" id="GO:0001163">
    <property type="term" value="F:RNA polymerase I transcription regulatory region sequence-specific DNA binding"/>
    <property type="evidence" value="ECO:0007669"/>
    <property type="project" value="TreeGrafter"/>
</dbReference>
<dbReference type="InterPro" id="IPR048535">
    <property type="entry name" value="RRN6_beta-prop"/>
</dbReference>
<organism evidence="5 6">
    <name type="scientific">Tolypocladium paradoxum</name>
    <dbReference type="NCBI Taxonomy" id="94208"/>
    <lineage>
        <taxon>Eukaryota</taxon>
        <taxon>Fungi</taxon>
        <taxon>Dikarya</taxon>
        <taxon>Ascomycota</taxon>
        <taxon>Pezizomycotina</taxon>
        <taxon>Sordariomycetes</taxon>
        <taxon>Hypocreomycetidae</taxon>
        <taxon>Hypocreales</taxon>
        <taxon>Ophiocordycipitaceae</taxon>
        <taxon>Tolypocladium</taxon>
    </lineage>
</organism>
<evidence type="ECO:0000256" key="1">
    <source>
        <dbReference type="SAM" id="MobiDB-lite"/>
    </source>
</evidence>
<protein>
    <recommendedName>
        <fullName evidence="7">RNA polymerase I-specific transcription initiation factor RRN6-like protein</fullName>
    </recommendedName>
</protein>
<feature type="domain" description="RRN6 helical bundle" evidence="4">
    <location>
        <begin position="607"/>
        <end position="803"/>
    </location>
</feature>
<dbReference type="PANTHER" id="PTHR28221:SF2">
    <property type="entry name" value="RNA POLYMERASE I-SPECIFIC TRANSCRIPTION INITIATION FACTOR RRN6"/>
    <property type="match status" value="1"/>
</dbReference>
<evidence type="ECO:0008006" key="7">
    <source>
        <dbReference type="Google" id="ProtNLM"/>
    </source>
</evidence>
<feature type="compositionally biased region" description="Polar residues" evidence="1">
    <location>
        <begin position="828"/>
        <end position="843"/>
    </location>
</feature>
<comment type="caution">
    <text evidence="5">The sequence shown here is derived from an EMBL/GenBank/DDBJ whole genome shotgun (WGS) entry which is preliminary data.</text>
</comment>
<dbReference type="GO" id="GO:0001179">
    <property type="term" value="F:RNA polymerase I general transcription initiation factor binding"/>
    <property type="evidence" value="ECO:0007669"/>
    <property type="project" value="TreeGrafter"/>
</dbReference>
<dbReference type="InterPro" id="IPR048536">
    <property type="entry name" value="Rrn6_K-rich"/>
</dbReference>
<feature type="compositionally biased region" description="Polar residues" evidence="1">
    <location>
        <begin position="970"/>
        <end position="995"/>
    </location>
</feature>
<evidence type="ECO:0000259" key="4">
    <source>
        <dbReference type="Pfam" id="PF20640"/>
    </source>
</evidence>
<proteinExistence type="predicted"/>
<dbReference type="GO" id="GO:0042790">
    <property type="term" value="P:nucleolar large rRNA transcription by RNA polymerase I"/>
    <property type="evidence" value="ECO:0007669"/>
    <property type="project" value="TreeGrafter"/>
</dbReference>
<feature type="compositionally biased region" description="Low complexity" evidence="1">
    <location>
        <begin position="844"/>
        <end position="858"/>
    </location>
</feature>
<dbReference type="InterPro" id="IPR048537">
    <property type="entry name" value="RRN6_HB"/>
</dbReference>
<feature type="region of interest" description="Disordered" evidence="1">
    <location>
        <begin position="935"/>
        <end position="1017"/>
    </location>
</feature>
<gene>
    <name evidence="5" type="ORF">TPAR_01715</name>
</gene>
<evidence type="ECO:0000313" key="6">
    <source>
        <dbReference type="Proteomes" id="UP000237481"/>
    </source>
</evidence>
<evidence type="ECO:0000259" key="2">
    <source>
        <dbReference type="Pfam" id="PF10214"/>
    </source>
</evidence>
<dbReference type="GO" id="GO:0070860">
    <property type="term" value="C:RNA polymerase I core factor complex"/>
    <property type="evidence" value="ECO:0007669"/>
    <property type="project" value="TreeGrafter"/>
</dbReference>
<evidence type="ECO:0000313" key="5">
    <source>
        <dbReference type="EMBL" id="POR38068.1"/>
    </source>
</evidence>
<keyword evidence="6" id="KW-1185">Reference proteome</keyword>
<reference evidence="5 6" key="1">
    <citation type="submission" date="2018-01" db="EMBL/GenBank/DDBJ databases">
        <title>Harnessing the power of phylogenomics to disentangle the directionality and signatures of interkingdom host jumping in the parasitic fungal genus Tolypocladium.</title>
        <authorList>
            <person name="Quandt C.A."/>
            <person name="Patterson W."/>
            <person name="Spatafora J.W."/>
        </authorList>
    </citation>
    <scope>NUCLEOTIDE SEQUENCE [LARGE SCALE GENOMIC DNA]</scope>
    <source>
        <strain evidence="5 6">NRBC 100945</strain>
    </source>
</reference>
<dbReference type="STRING" id="94208.A0A2S4L6N1"/>
<dbReference type="Pfam" id="PF20639">
    <property type="entry name" value="Rrn6_K-rich"/>
    <property type="match status" value="1"/>
</dbReference>
<dbReference type="PANTHER" id="PTHR28221">
    <property type="entry name" value="RNA POLYMERASE I-SPECIFIC TRANSCRIPTION INITIATION FACTOR RRN6"/>
    <property type="match status" value="1"/>
</dbReference>
<dbReference type="Pfam" id="PF20640">
    <property type="entry name" value="Rrn6_HB"/>
    <property type="match status" value="1"/>
</dbReference>
<accession>A0A2S4L6N1</accession>
<feature type="region of interest" description="Disordered" evidence="1">
    <location>
        <begin position="817"/>
        <end position="858"/>
    </location>
</feature>
<dbReference type="OrthoDB" id="4090074at2759"/>
<dbReference type="AlphaFoldDB" id="A0A2S4L6N1"/>
<evidence type="ECO:0000259" key="3">
    <source>
        <dbReference type="Pfam" id="PF20639"/>
    </source>
</evidence>
<dbReference type="Proteomes" id="UP000237481">
    <property type="component" value="Unassembled WGS sequence"/>
</dbReference>
<feature type="domain" description="RRN6 beta-propeller" evidence="2">
    <location>
        <begin position="115"/>
        <end position="501"/>
    </location>
</feature>
<feature type="compositionally biased region" description="Basic residues" evidence="1">
    <location>
        <begin position="1005"/>
        <end position="1017"/>
    </location>
</feature>
<sequence length="1017" mass="113848">MDEHRRFADLNHGHAGFLTYIPSDSPEDGPGSLHTARLTTSSLHFSIVGSSAQLYPPSKSSVPIASPLLWQERQHQQRWLLNSHPEAFMGNPSLQGFLKGDMGHFRRTEETVHRKQLLAIGPMSDLRDHSDIKSMSVLAVATGESGELLRLARIDESRWQWGESKDVVLNLSVIDSAHQEEETVWASDCLPISQIKFATYFSQHNSVRWLLVQKSTSTTILQPEYHPNPVLESGAMTESTHQRSSYINPNPLLILHNNQTGGNAHSDMSFNPAVLGRPPQLAVMDECGYWSVWNILGTWQVDKRTLRLSQYKCGHILEGILDAIPTSPDFPAERHGFLRVGRSEVDETYRVPSRRAANLETITSPSQYVLMWSAERFEVADLESDTLLPKLELLLPETARPDRILDVQRSPVNEDHVFVLTTRQVIWVDLHCRERRSEVPSRPAIILSCSHFGIGHQDIRMSVARASDDDADTALVFTYSAKTEQLCVYWFALSPAGRLPQWSRHVTQMPGCGETPTRTNTQLLRVLPAALEKSPECPHIGPGSVYLQRGSKFYQITILGDDLSVRYCICTTSSDPTLEVVLPTTRIGWSKNEQRRRWKKKRRYFLRHIGDTFVVPDGISDGDMEALLRHGDADEDEDPKQVPKAHASSEPRPVFLKMNRISQFVREQLDLTVAQGELGLPAAMFEAVQELISEGLVNGIMPLTTWAEVADQLEDPVAYGFPDNGMEEYVEQLFDRSDEKVVATQLRRHSPDELPNSLLGLSYLQRRFSELWLDSTADKFPEEVQQIRKVWVSEIARDVFLSSYGILVQDVPLLGPSSSETGEHGQGDESSILPSQPSLRSTQLASSSPTHPASTALSSSAPWDAAFQRLKLLAPSLEPGKLGANRQSKILSYWPTKRGIDTKDYVSSVAVATDDKFNDARQRLRKIEAKRKAQAERYKRPAFMRQGFPVSDGPSQEGTSLPMRPPPVQAMSSQQAVADSSQTQGPLGPSVTMSQPVPGVFGDRKKVKKEKRKSGFR</sequence>
<dbReference type="EMBL" id="PKSG01000173">
    <property type="protein sequence ID" value="POR38068.1"/>
    <property type="molecule type" value="Genomic_DNA"/>
</dbReference>
<dbReference type="InterPro" id="IPR019350">
    <property type="entry name" value="RNA_pol_I-sp_TIF_RRN6-like"/>
</dbReference>